<evidence type="ECO:0000256" key="1">
    <source>
        <dbReference type="ARBA" id="ARBA00004123"/>
    </source>
</evidence>
<evidence type="ECO:0000256" key="6">
    <source>
        <dbReference type="ARBA" id="ARBA00022618"/>
    </source>
</evidence>
<keyword evidence="4" id="KW-0158">Chromosome</keyword>
<feature type="binding site" evidence="13">
    <location>
        <position position="1515"/>
    </location>
    <ligand>
        <name>S-adenosyl-L-methionine</name>
        <dbReference type="ChEBI" id="CHEBI:59789"/>
    </ligand>
</feature>
<comment type="similarity">
    <text evidence="13">Belongs to the class I-like SAM-binding methyltransferase superfamily. RNA M5U methyltransferase family.</text>
</comment>
<dbReference type="GO" id="GO:0030697">
    <property type="term" value="F:tRNA (uracil(54)-C5)-methyltransferase activity, S-adenosyl methionine-dependent"/>
    <property type="evidence" value="ECO:0007669"/>
    <property type="project" value="InterPro"/>
</dbReference>
<gene>
    <name evidence="17" type="ORF">CA7LBN_004199</name>
</gene>
<feature type="binding site" evidence="13">
    <location>
        <position position="1544"/>
    </location>
    <ligand>
        <name>S-adenosyl-L-methionine</name>
        <dbReference type="ChEBI" id="CHEBI:59789"/>
    </ligand>
</feature>
<evidence type="ECO:0000256" key="2">
    <source>
        <dbReference type="ARBA" id="ARBA00004286"/>
    </source>
</evidence>
<evidence type="ECO:0000256" key="15">
    <source>
        <dbReference type="SAM" id="Coils"/>
    </source>
</evidence>
<dbReference type="GO" id="GO:0005524">
    <property type="term" value="F:ATP binding"/>
    <property type="evidence" value="ECO:0007669"/>
    <property type="project" value="InterPro"/>
</dbReference>
<dbReference type="GO" id="GO:0007059">
    <property type="term" value="P:chromosome segregation"/>
    <property type="evidence" value="ECO:0007669"/>
    <property type="project" value="UniProtKB-ARBA"/>
</dbReference>
<dbReference type="SUPFAM" id="SSF52540">
    <property type="entry name" value="P-loop containing nucleoside triphosphate hydrolases"/>
    <property type="match status" value="1"/>
</dbReference>
<keyword evidence="11" id="KW-0539">Nucleus</keyword>
<evidence type="ECO:0000256" key="12">
    <source>
        <dbReference type="ARBA" id="ARBA00023306"/>
    </source>
</evidence>
<dbReference type="InterPro" id="IPR028468">
    <property type="entry name" value="Smc1_ABC"/>
</dbReference>
<feature type="coiled-coil region" evidence="15">
    <location>
        <begin position="396"/>
        <end position="430"/>
    </location>
</feature>
<evidence type="ECO:0000256" key="9">
    <source>
        <dbReference type="ARBA" id="ARBA00022776"/>
    </source>
</evidence>
<dbReference type="GO" id="GO:0032259">
    <property type="term" value="P:methylation"/>
    <property type="evidence" value="ECO:0007669"/>
    <property type="project" value="UniProtKB-KW"/>
</dbReference>
<evidence type="ECO:0000256" key="7">
    <source>
        <dbReference type="ARBA" id="ARBA00022679"/>
    </source>
</evidence>
<keyword evidence="6" id="KW-0132">Cell division</keyword>
<dbReference type="InterPro" id="IPR029063">
    <property type="entry name" value="SAM-dependent_MTases_sf"/>
</dbReference>
<dbReference type="InterPro" id="IPR010935">
    <property type="entry name" value="SMC_hinge"/>
</dbReference>
<dbReference type="EMBL" id="CP076753">
    <property type="protein sequence ID" value="QWW25317.1"/>
    <property type="molecule type" value="Genomic_DNA"/>
</dbReference>
<feature type="active site" evidence="14">
    <location>
        <position position="1656"/>
    </location>
</feature>
<dbReference type="GO" id="GO:0016887">
    <property type="term" value="F:ATP hydrolysis activity"/>
    <property type="evidence" value="ECO:0007669"/>
    <property type="project" value="InterPro"/>
</dbReference>
<dbReference type="GO" id="GO:0003677">
    <property type="term" value="F:DNA binding"/>
    <property type="evidence" value="ECO:0007669"/>
    <property type="project" value="TreeGrafter"/>
</dbReference>
<dbReference type="GO" id="GO:0051301">
    <property type="term" value="P:cell division"/>
    <property type="evidence" value="ECO:0007669"/>
    <property type="project" value="UniProtKB-KW"/>
</dbReference>
<evidence type="ECO:0000256" key="4">
    <source>
        <dbReference type="ARBA" id="ARBA00022454"/>
    </source>
</evidence>
<dbReference type="InterPro" id="IPR010280">
    <property type="entry name" value="U5_MeTrfase_fam"/>
</dbReference>
<comment type="similarity">
    <text evidence="3">Belongs to the SMC family. SMC1 subfamily.</text>
</comment>
<keyword evidence="5 13" id="KW-0489">Methyltransferase</keyword>
<feature type="coiled-coil region" evidence="15">
    <location>
        <begin position="474"/>
        <end position="501"/>
    </location>
</feature>
<dbReference type="InterPro" id="IPR012340">
    <property type="entry name" value="NA-bd_OB-fold"/>
</dbReference>
<evidence type="ECO:0000256" key="11">
    <source>
        <dbReference type="ARBA" id="ARBA00023242"/>
    </source>
</evidence>
<dbReference type="Pfam" id="PF06470">
    <property type="entry name" value="SMC_hinge"/>
    <property type="match status" value="1"/>
</dbReference>
<dbReference type="GO" id="GO:0008278">
    <property type="term" value="C:cohesin complex"/>
    <property type="evidence" value="ECO:0007669"/>
    <property type="project" value="InterPro"/>
</dbReference>
<evidence type="ECO:0000256" key="3">
    <source>
        <dbReference type="ARBA" id="ARBA00005597"/>
    </source>
</evidence>
<dbReference type="PANTHER" id="PTHR18937">
    <property type="entry name" value="STRUCTURAL MAINTENANCE OF CHROMOSOMES SMC FAMILY MEMBER"/>
    <property type="match status" value="1"/>
</dbReference>
<dbReference type="CDD" id="cd03275">
    <property type="entry name" value="ABC_SMC1_euk"/>
    <property type="match status" value="2"/>
</dbReference>
<dbReference type="GO" id="GO:0065003">
    <property type="term" value="P:protein-containing complex assembly"/>
    <property type="evidence" value="ECO:0007669"/>
    <property type="project" value="UniProtKB-ARBA"/>
</dbReference>
<keyword evidence="10 15" id="KW-0175">Coiled coil</keyword>
<feature type="coiled-coil region" evidence="15">
    <location>
        <begin position="1013"/>
        <end position="1040"/>
    </location>
</feature>
<keyword evidence="9" id="KW-0498">Mitosis</keyword>
<feature type="binding site" evidence="13">
    <location>
        <position position="1574"/>
    </location>
    <ligand>
        <name>S-adenosyl-L-methionine</name>
        <dbReference type="ChEBI" id="CHEBI:59789"/>
    </ligand>
</feature>
<dbReference type="Pfam" id="PF02463">
    <property type="entry name" value="SMC_N"/>
    <property type="match status" value="1"/>
</dbReference>
<dbReference type="SUPFAM" id="SSF75553">
    <property type="entry name" value="Smc hinge domain"/>
    <property type="match status" value="1"/>
</dbReference>
<dbReference type="SMART" id="SM00968">
    <property type="entry name" value="SMC_hinge"/>
    <property type="match status" value="1"/>
</dbReference>
<feature type="domain" description="SMC hinge" evidence="16">
    <location>
        <begin position="518"/>
        <end position="636"/>
    </location>
</feature>
<feature type="coiled-coil region" evidence="15">
    <location>
        <begin position="816"/>
        <end position="927"/>
    </location>
</feature>
<evidence type="ECO:0000313" key="17">
    <source>
        <dbReference type="EMBL" id="QWW25317.1"/>
    </source>
</evidence>
<dbReference type="InterPro" id="IPR036277">
    <property type="entry name" value="SMC_hinge_sf"/>
</dbReference>
<dbReference type="Gene3D" id="2.40.50.140">
    <property type="entry name" value="Nucleic acid-binding proteins"/>
    <property type="match status" value="1"/>
</dbReference>
<keyword evidence="7 13" id="KW-0808">Transferase</keyword>
<dbReference type="PROSITE" id="PS01230">
    <property type="entry name" value="TRMA_1"/>
    <property type="match status" value="1"/>
</dbReference>
<name>A0A8F3AJ52_CANAR</name>
<dbReference type="PANTHER" id="PTHR18937:SF12">
    <property type="entry name" value="STRUCTURAL MAINTENANCE OF CHROMOSOMES PROTEIN"/>
    <property type="match status" value="1"/>
</dbReference>
<dbReference type="Proteomes" id="UP000825438">
    <property type="component" value="Chromosome V"/>
</dbReference>
<evidence type="ECO:0000256" key="8">
    <source>
        <dbReference type="ARBA" id="ARBA00022691"/>
    </source>
</evidence>
<evidence type="ECO:0000256" key="13">
    <source>
        <dbReference type="PROSITE-ProRule" id="PRU01024"/>
    </source>
</evidence>
<dbReference type="Gene3D" id="3.30.70.1620">
    <property type="match status" value="1"/>
</dbReference>
<feature type="coiled-coil region" evidence="15">
    <location>
        <begin position="681"/>
        <end position="784"/>
    </location>
</feature>
<comment type="subcellular location">
    <subcellularLocation>
        <location evidence="2">Chromosome</location>
    </subcellularLocation>
    <subcellularLocation>
        <location evidence="1">Nucleus</location>
    </subcellularLocation>
</comment>
<dbReference type="InterPro" id="IPR003395">
    <property type="entry name" value="RecF/RecN/SMC_N"/>
</dbReference>
<dbReference type="InterPro" id="IPR030390">
    <property type="entry name" value="MeTrfase_TrmA_AS"/>
</dbReference>
<evidence type="ECO:0000256" key="14">
    <source>
        <dbReference type="PROSITE-ProRule" id="PRU10015"/>
    </source>
</evidence>
<organism evidence="17">
    <name type="scientific">Candidozyma auris</name>
    <name type="common">Yeast</name>
    <name type="synonym">Candida auris</name>
    <dbReference type="NCBI Taxonomy" id="498019"/>
    <lineage>
        <taxon>Eukaryota</taxon>
        <taxon>Fungi</taxon>
        <taxon>Dikarya</taxon>
        <taxon>Ascomycota</taxon>
        <taxon>Saccharomycotina</taxon>
        <taxon>Pichiomycetes</taxon>
        <taxon>Metschnikowiaceae</taxon>
        <taxon>Candidozyma</taxon>
    </lineage>
</organism>
<feature type="active site" description="Nucleophile" evidence="13">
    <location>
        <position position="1656"/>
    </location>
</feature>
<feature type="binding site" evidence="13">
    <location>
        <position position="1629"/>
    </location>
    <ligand>
        <name>S-adenosyl-L-methionine</name>
        <dbReference type="ChEBI" id="CHEBI:59789"/>
    </ligand>
</feature>
<reference evidence="17" key="1">
    <citation type="submission" date="2021-06" db="EMBL/GenBank/DDBJ databases">
        <title>Candida auris outbreak in lebanese hospital.</title>
        <authorList>
            <person name="Finianos M."/>
        </authorList>
    </citation>
    <scope>NUCLEOTIDE SEQUENCE</scope>
    <source>
        <strain evidence="17">CA7LBN</strain>
    </source>
</reference>
<dbReference type="Gene3D" id="1.10.287.1490">
    <property type="match status" value="2"/>
</dbReference>
<dbReference type="GO" id="GO:0005634">
    <property type="term" value="C:nucleus"/>
    <property type="evidence" value="ECO:0007669"/>
    <property type="project" value="UniProtKB-SubCell"/>
</dbReference>
<dbReference type="GO" id="GO:0008033">
    <property type="term" value="P:tRNA processing"/>
    <property type="evidence" value="ECO:0007669"/>
    <property type="project" value="InterPro"/>
</dbReference>
<evidence type="ECO:0000256" key="5">
    <source>
        <dbReference type="ARBA" id="ARBA00022603"/>
    </source>
</evidence>
<evidence type="ECO:0000259" key="16">
    <source>
        <dbReference type="SMART" id="SM00968"/>
    </source>
</evidence>
<dbReference type="SUPFAM" id="SSF53335">
    <property type="entry name" value="S-adenosyl-L-methionine-dependent methyltransferases"/>
    <property type="match status" value="1"/>
</dbReference>
<sequence>MGKLLGLELHNFKSYKGTANVGFGDANFTSIIGPNGAGKSNMMDAISFVLGVQSFHLRSSGLKDLIYRGRIGEYETTQNCDLAYVRAIYEKSNGERMVLQRSINATGTSDYKINDKSVTALQYTMILKEENILVKARNFLVFQGDIENVASQEPKQLANLIETISGSAQYAADYDTLLEEKNKAVELHAEVFSRKRNLTTESKQYKEQMREREIFEEKLSERNKYIKILHLYKLFHNERKHFKIKADVRSVSERVLNHRRNLAASEVAFKNLAAETSAQELQVKKLEQSIADLRQRMEEAKRGLLPSQSSKKLLGNKIAFTKKKIDDLENDIRAQSDQEESLKTKLRDTEANYAAFSRKFAELEQQINIPKEGVNEYEALRGQYLTDSGSQLESDLAIVNADRESLEISLKDLQLQREQSASRVLELESKAHVNLGSTLHDLNARIQDIDSMISAKWKEKEALQKRQEVASFKMLEFNSELKDVLSRLEELSSDEKETKKQRELRDNVAMLRSVLPEGSIKGLLYDLVQATQRKYELALSTVLGADYDSIVVDTTATAHKCIDILKERRAGLASFIPLNSVVNEPMNLNYLRSLHEEARPAIDVVKYDDPTIERAVQYAAGNAIIVENLDVARELKWNFHEVISCKFVSIDGSVIHKSGLMTGGQQEKRAGATARWGKNEMNQLLKRKDEIASALERIAKERPSAIETNSLTEEISQLEALKPSLRSQAAVLERQIFEANQEVAFLKECEQEIDDKVRRKQEDLGALKSEIESYESQIQELKRRIYSNFCDKYGLSSISDYELTHGTALRGRVREKTEFEKSITSLKNQISFHEERRNETIARKERLENDIARSTSDFKRLHDEIKKAEEKLHRIEQDIEEESINRSVLVEALQTKMREASIKESEMKEIEYEVKNLTRELGHFEETLLKVDADRYNMIKNCKIEDIDLPLEDGFLDAISLDVENTSHAVYQVHIDYSLLESRLKDSYSVRTEAEIRAKIENMENELHTLTPNAKALERLQEVDQKLKEFDREFSKAKHNVNRSTSKFNEVRDKRKELFMDAFNHISDRIDKVYKSLTSSTTSSLGGSAYLTLEDDEEPFSAGIKYHAMPPLKRFRDMELLSGGEKTMAALALLFAIHSYHPSPFFVLDEIDASLDNGNVKKIARYIKENSGPGFQFIVISLKSTMFENSEALVGIYRDQRENCSKTIGLDLRQEIRDLLSTKPDISIDDIKIPENLIYKFLFRKNYDDMRLNDVKVVAMTNEGDGLAMIRRNMYDDDAEEGEYTVLVVPKTVTGDVVDVLLRRHHMFYAEAELVKVSRVSRRSSKRNDKLVVCPHFGKCSGCQLQMLSYEDQLEFKKCNIEKAYRYFYPEIHEKVPAGSIRVVPSPMQYAYRTKLTPHASLPRNLKSLKLPVPIGFVEVGNKSSIIDVDYCPVASPVINQTYPLEKDRFTRKLEEMATSGQFTKIDPTFTLRSSIRINHNTGEFEEVCLTKKKNVITEKVEDYVFQFEANEFFQNNRSILPTLLDFIRTNLKGVQFNYLVDAYCGSGFLGIGLSSTLPDVGSLEGKGKLFGIEIASKAIKYAQHNAKINGLHIPSRAEYVEGNSDNMFVKEEFAKSGVIGEESVVLMNPSRKGSTVTFMQQLLNFRPKAIVYVSCNPFTQARDLADFEALQRRSSTKYRIKTIMGFDFYPQTKHVESVAILELAE</sequence>
<dbReference type="GO" id="GO:0007062">
    <property type="term" value="P:sister chromatid cohesion"/>
    <property type="evidence" value="ECO:0007669"/>
    <property type="project" value="InterPro"/>
</dbReference>
<dbReference type="PROSITE" id="PS51687">
    <property type="entry name" value="SAM_MT_RNA_M5U"/>
    <property type="match status" value="1"/>
</dbReference>
<dbReference type="Gene3D" id="3.40.50.150">
    <property type="entry name" value="Vaccinia Virus protein VP39"/>
    <property type="match status" value="2"/>
</dbReference>
<dbReference type="InterPro" id="IPR025795">
    <property type="entry name" value="tRNA_(uracil-5-)_MeTrfase"/>
</dbReference>
<dbReference type="InterPro" id="IPR027417">
    <property type="entry name" value="P-loop_NTPase"/>
</dbReference>
<dbReference type="Gene3D" id="1.20.1060.20">
    <property type="match status" value="1"/>
</dbReference>
<proteinExistence type="inferred from homology"/>
<accession>A0A8F3AJ52</accession>
<dbReference type="Gene3D" id="3.40.50.300">
    <property type="entry name" value="P-loop containing nucleotide triphosphate hydrolases"/>
    <property type="match status" value="2"/>
</dbReference>
<feature type="coiled-coil region" evidence="15">
    <location>
        <begin position="276"/>
        <end position="366"/>
    </location>
</feature>
<evidence type="ECO:0000256" key="10">
    <source>
        <dbReference type="ARBA" id="ARBA00023054"/>
    </source>
</evidence>
<keyword evidence="12" id="KW-0131">Cell cycle</keyword>
<keyword evidence="8 13" id="KW-0949">S-adenosyl-L-methionine</keyword>
<protein>
    <recommendedName>
        <fullName evidence="16">SMC hinge domain-containing protein</fullName>
    </recommendedName>
</protein>
<dbReference type="PROSITE" id="PS51622">
    <property type="entry name" value="SAM_MT_RNA_M5U_2"/>
    <property type="match status" value="1"/>
</dbReference>